<dbReference type="GO" id="GO:0003723">
    <property type="term" value="F:RNA binding"/>
    <property type="evidence" value="ECO:0007669"/>
    <property type="project" value="UniProtKB-UniRule"/>
</dbReference>
<evidence type="ECO:0000256" key="7">
    <source>
        <dbReference type="SAM" id="MobiDB-lite"/>
    </source>
</evidence>
<dbReference type="NCBIfam" id="TIGR01951">
    <property type="entry name" value="nusB"/>
    <property type="match status" value="1"/>
</dbReference>
<evidence type="ECO:0000259" key="8">
    <source>
        <dbReference type="Pfam" id="PF01029"/>
    </source>
</evidence>
<sequence length="154" mass="17454">MSRREAREQAFILIFEKSFRTENMQEIIDLAVKSRELEVEPFAAEVALHAVEHFEALDARIERLSLKWKMNRISKVAFAILRLALYEMIYESDIPVSVSINEAVELAKKYAGEEDSSFVNGVLGAAAKELEADKVGDEVQGDANSMPEKFEEQQ</sequence>
<evidence type="ECO:0000313" key="10">
    <source>
        <dbReference type="Proteomes" id="UP000199182"/>
    </source>
</evidence>
<dbReference type="STRING" id="258515.SAMN05192585_11711"/>
<feature type="region of interest" description="Disordered" evidence="7">
    <location>
        <begin position="133"/>
        <end position="154"/>
    </location>
</feature>
<dbReference type="InterPro" id="IPR011605">
    <property type="entry name" value="NusB_fam"/>
</dbReference>
<comment type="function">
    <text evidence="6">Involved in transcription antitermination. Required for transcription of ribosomal RNA (rRNA) genes. Binds specifically to the boxA antiterminator sequence of the ribosomal RNA (rrn) operons.</text>
</comment>
<gene>
    <name evidence="6" type="primary">nusB</name>
    <name evidence="9" type="ORF">SAMN05192585_11711</name>
</gene>
<evidence type="ECO:0000256" key="2">
    <source>
        <dbReference type="ARBA" id="ARBA00022814"/>
    </source>
</evidence>
<dbReference type="HAMAP" id="MF_00073">
    <property type="entry name" value="NusB"/>
    <property type="match status" value="1"/>
</dbReference>
<accession>A0A1H0AQL1</accession>
<dbReference type="OrthoDB" id="9811381at2"/>
<dbReference type="RefSeq" id="WP_092640182.1">
    <property type="nucleotide sequence ID" value="NZ_FNID01000017.1"/>
</dbReference>
<dbReference type="GO" id="GO:0005829">
    <property type="term" value="C:cytosol"/>
    <property type="evidence" value="ECO:0007669"/>
    <property type="project" value="TreeGrafter"/>
</dbReference>
<dbReference type="GO" id="GO:0006353">
    <property type="term" value="P:DNA-templated transcription termination"/>
    <property type="evidence" value="ECO:0007669"/>
    <property type="project" value="UniProtKB-UniRule"/>
</dbReference>
<name>A0A1H0AQL1_9FIRM</name>
<proteinExistence type="inferred from homology"/>
<dbReference type="AlphaFoldDB" id="A0A1H0AQL1"/>
<evidence type="ECO:0000256" key="1">
    <source>
        <dbReference type="ARBA" id="ARBA00005952"/>
    </source>
</evidence>
<dbReference type="InterPro" id="IPR006027">
    <property type="entry name" value="NusB_RsmB_TIM44"/>
</dbReference>
<dbReference type="PANTHER" id="PTHR11078:SF3">
    <property type="entry name" value="ANTITERMINATION NUSB DOMAIN-CONTAINING PROTEIN"/>
    <property type="match status" value="1"/>
</dbReference>
<reference evidence="9 10" key="1">
    <citation type="submission" date="2016-10" db="EMBL/GenBank/DDBJ databases">
        <authorList>
            <person name="de Groot N.N."/>
        </authorList>
    </citation>
    <scope>NUCLEOTIDE SEQUENCE [LARGE SCALE GENOMIC DNA]</scope>
    <source>
        <strain evidence="9 10">CGMCC 1.5012</strain>
    </source>
</reference>
<protein>
    <recommendedName>
        <fullName evidence="6">Transcription antitermination protein NusB</fullName>
    </recommendedName>
    <alternativeName>
        <fullName evidence="6">Antitermination factor NusB</fullName>
    </alternativeName>
</protein>
<keyword evidence="3 6" id="KW-0694">RNA-binding</keyword>
<evidence type="ECO:0000313" key="9">
    <source>
        <dbReference type="EMBL" id="SDN35770.1"/>
    </source>
</evidence>
<keyword evidence="10" id="KW-1185">Reference proteome</keyword>
<feature type="domain" description="NusB/RsmB/TIM44" evidence="8">
    <location>
        <begin position="4"/>
        <end position="128"/>
    </location>
</feature>
<organism evidence="9 10">
    <name type="scientific">Acetanaerobacterium elongatum</name>
    <dbReference type="NCBI Taxonomy" id="258515"/>
    <lineage>
        <taxon>Bacteria</taxon>
        <taxon>Bacillati</taxon>
        <taxon>Bacillota</taxon>
        <taxon>Clostridia</taxon>
        <taxon>Eubacteriales</taxon>
        <taxon>Oscillospiraceae</taxon>
        <taxon>Acetanaerobacterium</taxon>
    </lineage>
</organism>
<dbReference type="Gene3D" id="1.10.940.10">
    <property type="entry name" value="NusB-like"/>
    <property type="match status" value="1"/>
</dbReference>
<keyword evidence="2 6" id="KW-0889">Transcription antitermination</keyword>
<keyword evidence="5 6" id="KW-0804">Transcription</keyword>
<dbReference type="EMBL" id="FNID01000017">
    <property type="protein sequence ID" value="SDN35770.1"/>
    <property type="molecule type" value="Genomic_DNA"/>
</dbReference>
<dbReference type="InterPro" id="IPR035926">
    <property type="entry name" value="NusB-like_sf"/>
</dbReference>
<dbReference type="Proteomes" id="UP000199182">
    <property type="component" value="Unassembled WGS sequence"/>
</dbReference>
<evidence type="ECO:0000256" key="5">
    <source>
        <dbReference type="ARBA" id="ARBA00023163"/>
    </source>
</evidence>
<comment type="similarity">
    <text evidence="1 6">Belongs to the NusB family.</text>
</comment>
<dbReference type="SUPFAM" id="SSF48013">
    <property type="entry name" value="NusB-like"/>
    <property type="match status" value="1"/>
</dbReference>
<dbReference type="GO" id="GO:0031564">
    <property type="term" value="P:transcription antitermination"/>
    <property type="evidence" value="ECO:0007669"/>
    <property type="project" value="UniProtKB-KW"/>
</dbReference>
<evidence type="ECO:0000256" key="3">
    <source>
        <dbReference type="ARBA" id="ARBA00022884"/>
    </source>
</evidence>
<dbReference type="Pfam" id="PF01029">
    <property type="entry name" value="NusB"/>
    <property type="match status" value="1"/>
</dbReference>
<dbReference type="PANTHER" id="PTHR11078">
    <property type="entry name" value="N UTILIZATION SUBSTANCE PROTEIN B-RELATED"/>
    <property type="match status" value="1"/>
</dbReference>
<keyword evidence="4 6" id="KW-0805">Transcription regulation</keyword>
<evidence type="ECO:0000256" key="4">
    <source>
        <dbReference type="ARBA" id="ARBA00023015"/>
    </source>
</evidence>
<evidence type="ECO:0000256" key="6">
    <source>
        <dbReference type="HAMAP-Rule" id="MF_00073"/>
    </source>
</evidence>